<dbReference type="InterPro" id="IPR015048">
    <property type="entry name" value="DUF1899"/>
</dbReference>
<dbReference type="InterPro" id="IPR015943">
    <property type="entry name" value="WD40/YVTN_repeat-like_dom_sf"/>
</dbReference>
<dbReference type="SMART" id="SM00320">
    <property type="entry name" value="WD40"/>
    <property type="match status" value="6"/>
</dbReference>
<dbReference type="FunFam" id="2.130.10.10:FF:001013">
    <property type="entry name" value="Coronin"/>
    <property type="match status" value="1"/>
</dbReference>
<dbReference type="OrthoDB" id="6414464at2759"/>
<protein>
    <recommendedName>
        <fullName evidence="9">Coronin</fullName>
    </recommendedName>
</protein>
<dbReference type="AlphaFoldDB" id="A0A2L2YGN7"/>
<evidence type="ECO:0000256" key="6">
    <source>
        <dbReference type="ARBA" id="ARBA00023203"/>
    </source>
</evidence>
<evidence type="ECO:0000256" key="1">
    <source>
        <dbReference type="ARBA" id="ARBA00004496"/>
    </source>
</evidence>
<dbReference type="EMBL" id="IAAA01026508">
    <property type="protein sequence ID" value="LAA07207.1"/>
    <property type="molecule type" value="mRNA"/>
</dbReference>
<feature type="region of interest" description="Disordered" evidence="10">
    <location>
        <begin position="404"/>
        <end position="509"/>
    </location>
</feature>
<proteinExistence type="evidence at transcript level"/>
<comment type="subcellular location">
    <subcellularLocation>
        <location evidence="1">Cytoplasm</location>
    </subcellularLocation>
</comment>
<evidence type="ECO:0000256" key="3">
    <source>
        <dbReference type="ARBA" id="ARBA00022490"/>
    </source>
</evidence>
<feature type="domain" description="DUF1899" evidence="11">
    <location>
        <begin position="3"/>
        <end position="67"/>
    </location>
</feature>
<organism evidence="12">
    <name type="scientific">Parasteatoda tepidariorum</name>
    <name type="common">Common house spider</name>
    <name type="synonym">Achaearanea tepidariorum</name>
    <dbReference type="NCBI Taxonomy" id="114398"/>
    <lineage>
        <taxon>Eukaryota</taxon>
        <taxon>Metazoa</taxon>
        <taxon>Ecdysozoa</taxon>
        <taxon>Arthropoda</taxon>
        <taxon>Chelicerata</taxon>
        <taxon>Arachnida</taxon>
        <taxon>Araneae</taxon>
        <taxon>Araneomorphae</taxon>
        <taxon>Entelegynae</taxon>
        <taxon>Araneoidea</taxon>
        <taxon>Theridiidae</taxon>
        <taxon>Parasteatoda</taxon>
    </lineage>
</organism>
<dbReference type="GO" id="GO:0003779">
    <property type="term" value="F:actin binding"/>
    <property type="evidence" value="ECO:0007669"/>
    <property type="project" value="UniProtKB-KW"/>
</dbReference>
<dbReference type="PROSITE" id="PS50082">
    <property type="entry name" value="WD_REPEATS_2"/>
    <property type="match status" value="5"/>
</dbReference>
<keyword evidence="3" id="KW-0963">Cytoplasm</keyword>
<evidence type="ECO:0000313" key="12">
    <source>
        <dbReference type="EMBL" id="LAA07207.1"/>
    </source>
</evidence>
<evidence type="ECO:0000256" key="10">
    <source>
        <dbReference type="SAM" id="MobiDB-lite"/>
    </source>
</evidence>
<dbReference type="FunFam" id="2.130.10.10:FF:000076">
    <property type="entry name" value="Coronin"/>
    <property type="match status" value="1"/>
</dbReference>
<evidence type="ECO:0000256" key="7">
    <source>
        <dbReference type="ARBA" id="ARBA00024838"/>
    </source>
</evidence>
<feature type="compositionally biased region" description="Polar residues" evidence="10">
    <location>
        <begin position="962"/>
        <end position="976"/>
    </location>
</feature>
<evidence type="ECO:0000256" key="9">
    <source>
        <dbReference type="RuleBase" id="RU280818"/>
    </source>
</evidence>
<feature type="domain" description="DUF1899" evidence="11">
    <location>
        <begin position="513"/>
        <end position="579"/>
    </location>
</feature>
<dbReference type="SMART" id="SM01167">
    <property type="entry name" value="DUF1900"/>
    <property type="match status" value="2"/>
</dbReference>
<dbReference type="InterPro" id="IPR036322">
    <property type="entry name" value="WD40_repeat_dom_sf"/>
</dbReference>
<feature type="repeat" description="WD" evidence="8">
    <location>
        <begin position="133"/>
        <end position="167"/>
    </location>
</feature>
<feature type="repeat" description="WD" evidence="8">
    <location>
        <begin position="168"/>
        <end position="209"/>
    </location>
</feature>
<name>A0A2L2YGN7_PARTP</name>
<dbReference type="PROSITE" id="PS00678">
    <property type="entry name" value="WD_REPEATS_1"/>
    <property type="match status" value="2"/>
</dbReference>
<dbReference type="SMART" id="SM01166">
    <property type="entry name" value="DUF1899"/>
    <property type="match status" value="2"/>
</dbReference>
<dbReference type="InterPro" id="IPR001680">
    <property type="entry name" value="WD40_rpt"/>
</dbReference>
<dbReference type="InterPro" id="IPR019775">
    <property type="entry name" value="WD40_repeat_CS"/>
</dbReference>
<feature type="repeat" description="WD" evidence="8">
    <location>
        <begin position="682"/>
        <end position="723"/>
    </location>
</feature>
<feature type="repeat" description="WD" evidence="8">
    <location>
        <begin position="639"/>
        <end position="681"/>
    </location>
</feature>
<dbReference type="Pfam" id="PF08953">
    <property type="entry name" value="DUF1899"/>
    <property type="match status" value="2"/>
</dbReference>
<dbReference type="PANTHER" id="PTHR10856:SF20">
    <property type="entry name" value="CORONIN-7"/>
    <property type="match status" value="1"/>
</dbReference>
<keyword evidence="5 9" id="KW-0677">Repeat</keyword>
<evidence type="ECO:0000256" key="8">
    <source>
        <dbReference type="PROSITE-ProRule" id="PRU00221"/>
    </source>
</evidence>
<feature type="region of interest" description="Disordered" evidence="10">
    <location>
        <begin position="956"/>
        <end position="1000"/>
    </location>
</feature>
<evidence type="ECO:0000259" key="11">
    <source>
        <dbReference type="SMART" id="SM01166"/>
    </source>
</evidence>
<feature type="compositionally biased region" description="Acidic residues" evidence="10">
    <location>
        <begin position="978"/>
        <end position="991"/>
    </location>
</feature>
<dbReference type="Pfam" id="PF16300">
    <property type="entry name" value="WD40_4"/>
    <property type="match status" value="2"/>
</dbReference>
<dbReference type="Gene3D" id="2.130.10.10">
    <property type="entry name" value="YVTN repeat-like/Quinoprotein amine dehydrogenase"/>
    <property type="match status" value="2"/>
</dbReference>
<dbReference type="InterPro" id="IPR015505">
    <property type="entry name" value="Coronin"/>
</dbReference>
<sequence length="1000" mass="111159">MWRFKPSKYKNANPKIPKKGEGWLTDFSVGSLPSFGNHIKASASLIAFNVDSGGGGNLGILSLNESGSKSKGLSVLRAHSEFVTDFEFCPYDDGILATCSQDHHIKLWRLSEENLSSNVPCNPEVDILTQNKVEVLKFNPQADCIVSTAEDNIIHLWDVNKKQSIFTDSSHEDTIQSISWKHSGEVLASCGKDKKLRLWDPRDSSNNKAVASHSNNRDSRVVWLGDTDQIITTGFGSGREREVFLRDVRKLEEPVASYSGDSSLGVYIPLFDPDTNMLFLIAKADTAISFWEVLENAPFLQEATKFMGEVQAKGAALVPKRALEVMDGEVNRLLLLGQSCIVPISFQVPRKSYREFHADLFPDTYAPEPSLTVSQWQAVEKSKTLKISLKPKSGETLKKINHHLGSGARKGFQNPAAVEKKVQEESNEKSPGDNLNSEKPETNKATKPTIARKPTPPMKPKTSSEESSTKSTSPVMPSKFIQTRKQVFGNNAEKSDNQTQKAPSPSVRRTTRTFGMRVSKFRHLNGNIFPKEFHITDLPTLTRTIPGECNGFDANEKRVAVPIGAPGNFLAVMELEKTGRAPAAADLPGVLTGTSIMDFAWDPFDSSRLAVGCDTGDIQLWVLPKDGLTQKLEEPSMSFRAHSEKVNIVKFHPCAKDVISTASADLTIKVWDLETQEEKICLTGHIDQILNFCWCPDGHFIASVAKDQRVRIFDPRSSTEAIKEGSGPQGTRGARVVWVLNGTHLAVTGFSKVSERQIYLYDCKDIANPIGSVGIDVSPATLIPNYDEDSSTLFLTGKGDSVIFAYEIAIDSPYFHPLSHYKCNNPHQSLSFLHKCVCKVREVEFARAIRLSASTIEPISFHVPRLRSEYFQDDLFPPTRKTWEPSMTNAEWFAGQEKPLEIVDLKPEDMELLSEAPPPVKASSNKQSGNTTPNIVFEGEVHLQSSLAFLQNTKEKEEKIMQSMSSQCELRQNSLPQEEFEGVDPDEWDQEEKEHAQKNL</sequence>
<dbReference type="GO" id="GO:0005737">
    <property type="term" value="C:cytoplasm"/>
    <property type="evidence" value="ECO:0007669"/>
    <property type="project" value="UniProtKB-SubCell"/>
</dbReference>
<comment type="function">
    <text evidence="7">F-actin regulator involved in anterograde Golgi to endosome transport: upon ubiquitination via 'Lys-33'-linked ubiquitin chains by the BCR(KLHL20) E3 ubiquitin ligase complex, interacts with EPS15 and localizes to the trans-Golgi network, where it promotes actin polymerization, thereby facilitating post-Golgi trafficking. May play a role in the maintenance of the Golgi apparatus morphology.</text>
</comment>
<keyword evidence="6" id="KW-0009">Actin-binding</keyword>
<evidence type="ECO:0000256" key="2">
    <source>
        <dbReference type="ARBA" id="ARBA00009482"/>
    </source>
</evidence>
<evidence type="ECO:0000256" key="4">
    <source>
        <dbReference type="ARBA" id="ARBA00022574"/>
    </source>
</evidence>
<accession>A0A2L2YGN7</accession>
<keyword evidence="4 8" id="KW-0853">WD repeat</keyword>
<feature type="compositionally biased region" description="Basic and acidic residues" evidence="10">
    <location>
        <begin position="418"/>
        <end position="444"/>
    </location>
</feature>
<reference evidence="12" key="1">
    <citation type="journal article" date="2016" name="Mol. Ecol. Resour.">
        <title>Evaluation of the impact of RNA preservation methods of spiders for de novo transcriptome assembly.</title>
        <authorList>
            <person name="Kono N."/>
            <person name="Nakamura H."/>
            <person name="Ito Y."/>
            <person name="Tomita M."/>
            <person name="Arakawa K."/>
        </authorList>
    </citation>
    <scope>NUCLEOTIDE SEQUENCE</scope>
    <source>
        <tissue evidence="12">Whole body</tissue>
    </source>
</reference>
<comment type="similarity">
    <text evidence="2 9">Belongs to the WD repeat coronin family.</text>
</comment>
<feature type="repeat" description="WD" evidence="8">
    <location>
        <begin position="76"/>
        <end position="118"/>
    </location>
</feature>
<dbReference type="PROSITE" id="PS50294">
    <property type="entry name" value="WD_REPEATS_REGION"/>
    <property type="match status" value="4"/>
</dbReference>
<dbReference type="Pfam" id="PF00400">
    <property type="entry name" value="WD40"/>
    <property type="match status" value="5"/>
</dbReference>
<dbReference type="GO" id="GO:0030036">
    <property type="term" value="P:actin cytoskeleton organization"/>
    <property type="evidence" value="ECO:0007669"/>
    <property type="project" value="UniProtKB-ARBA"/>
</dbReference>
<dbReference type="PANTHER" id="PTHR10856">
    <property type="entry name" value="CORONIN"/>
    <property type="match status" value="1"/>
</dbReference>
<feature type="compositionally biased region" description="Polar residues" evidence="10">
    <location>
        <begin position="480"/>
        <end position="489"/>
    </location>
</feature>
<evidence type="ECO:0000256" key="5">
    <source>
        <dbReference type="ARBA" id="ARBA00022737"/>
    </source>
</evidence>
<dbReference type="SUPFAM" id="SSF50978">
    <property type="entry name" value="WD40 repeat-like"/>
    <property type="match status" value="2"/>
</dbReference>